<organism evidence="2 3">
    <name type="scientific">Ambrosiozyma monospora</name>
    <name type="common">Yeast</name>
    <name type="synonym">Endomycopsis monosporus</name>
    <dbReference type="NCBI Taxonomy" id="43982"/>
    <lineage>
        <taxon>Eukaryota</taxon>
        <taxon>Fungi</taxon>
        <taxon>Dikarya</taxon>
        <taxon>Ascomycota</taxon>
        <taxon>Saccharomycotina</taxon>
        <taxon>Pichiomycetes</taxon>
        <taxon>Pichiales</taxon>
        <taxon>Pichiaceae</taxon>
        <taxon>Ambrosiozyma</taxon>
    </lineage>
</organism>
<dbReference type="Proteomes" id="UP001165063">
    <property type="component" value="Unassembled WGS sequence"/>
</dbReference>
<name>A0A9W6Z1N0_AMBMO</name>
<evidence type="ECO:0000256" key="1">
    <source>
        <dbReference type="SAM" id="MobiDB-lite"/>
    </source>
</evidence>
<proteinExistence type="predicted"/>
<dbReference type="EMBL" id="BSXU01003390">
    <property type="protein sequence ID" value="GMG40004.1"/>
    <property type="molecule type" value="Genomic_DNA"/>
</dbReference>
<gene>
    <name evidence="2" type="ORF">Amon01_000581800</name>
</gene>
<feature type="compositionally biased region" description="Polar residues" evidence="1">
    <location>
        <begin position="1"/>
        <end position="11"/>
    </location>
</feature>
<evidence type="ECO:0000313" key="2">
    <source>
        <dbReference type="EMBL" id="GMG40004.1"/>
    </source>
</evidence>
<reference evidence="2" key="1">
    <citation type="submission" date="2023-04" db="EMBL/GenBank/DDBJ databases">
        <title>Ambrosiozyma monospora NBRC 1965.</title>
        <authorList>
            <person name="Ichikawa N."/>
            <person name="Sato H."/>
            <person name="Tonouchi N."/>
        </authorList>
    </citation>
    <scope>NUCLEOTIDE SEQUENCE</scope>
    <source>
        <strain evidence="2">NBRC 1965</strain>
    </source>
</reference>
<protein>
    <submittedName>
        <fullName evidence="2">Unnamed protein product</fullName>
    </submittedName>
</protein>
<keyword evidence="3" id="KW-1185">Reference proteome</keyword>
<feature type="compositionally biased region" description="Low complexity" evidence="1">
    <location>
        <begin position="14"/>
        <end position="31"/>
    </location>
</feature>
<feature type="region of interest" description="Disordered" evidence="1">
    <location>
        <begin position="1"/>
        <end position="59"/>
    </location>
</feature>
<dbReference type="AlphaFoldDB" id="A0A9W6Z1N0"/>
<evidence type="ECO:0000313" key="3">
    <source>
        <dbReference type="Proteomes" id="UP001165063"/>
    </source>
</evidence>
<sequence length="82" mass="8960">MQTSQTQNYQQEAPYFNNQFQQQSQQPYNSNMATAAPENYPQTAPPDAAAGPMPMPMGMPMGPGPASPMMPVLINIQVVQCQ</sequence>
<comment type="caution">
    <text evidence="2">The sequence shown here is derived from an EMBL/GenBank/DDBJ whole genome shotgun (WGS) entry which is preliminary data.</text>
</comment>
<accession>A0A9W6Z1N0</accession>